<evidence type="ECO:0000313" key="4">
    <source>
        <dbReference type="EMBL" id="KAF6153485.1"/>
    </source>
</evidence>
<dbReference type="AlphaFoldDB" id="A0A7J7MF02"/>
<accession>A0A7J7MF02</accession>
<evidence type="ECO:0000256" key="2">
    <source>
        <dbReference type="SAM" id="MobiDB-lite"/>
    </source>
</evidence>
<evidence type="ECO:0000259" key="3">
    <source>
        <dbReference type="PROSITE" id="PS51156"/>
    </source>
</evidence>
<keyword evidence="1" id="KW-0539">Nucleus</keyword>
<evidence type="ECO:0000256" key="1">
    <source>
        <dbReference type="ARBA" id="ARBA00023242"/>
    </source>
</evidence>
<feature type="domain" description="ELM2" evidence="3">
    <location>
        <begin position="282"/>
        <end position="372"/>
    </location>
</feature>
<dbReference type="PANTHER" id="PTHR46872:SF10">
    <property type="entry name" value="MYB-LIKE DOMAIN-CONTAINING PROTEIN"/>
    <property type="match status" value="1"/>
</dbReference>
<dbReference type="OrthoDB" id="1938526at2759"/>
<dbReference type="PANTHER" id="PTHR46872">
    <property type="entry name" value="DNA BINDING PROTEIN"/>
    <property type="match status" value="1"/>
</dbReference>
<feature type="compositionally biased region" description="Basic and acidic residues" evidence="2">
    <location>
        <begin position="463"/>
        <end position="473"/>
    </location>
</feature>
<gene>
    <name evidence="4" type="ORF">GIB67_027352</name>
</gene>
<proteinExistence type="predicted"/>
<evidence type="ECO:0000313" key="5">
    <source>
        <dbReference type="Proteomes" id="UP000541444"/>
    </source>
</evidence>
<dbReference type="SMART" id="SM01189">
    <property type="entry name" value="ELM2"/>
    <property type="match status" value="1"/>
</dbReference>
<reference evidence="4 5" key="1">
    <citation type="journal article" date="2020" name="IScience">
        <title>Genome Sequencing of the Endangered Kingdonia uniflora (Circaeasteraceae, Ranunculales) Reveals Potential Mechanisms of Evolutionary Specialization.</title>
        <authorList>
            <person name="Sun Y."/>
            <person name="Deng T."/>
            <person name="Zhang A."/>
            <person name="Moore M.J."/>
            <person name="Landis J.B."/>
            <person name="Lin N."/>
            <person name="Zhang H."/>
            <person name="Zhang X."/>
            <person name="Huang J."/>
            <person name="Zhang X."/>
            <person name="Sun H."/>
            <person name="Wang H."/>
        </authorList>
    </citation>
    <scope>NUCLEOTIDE SEQUENCE [LARGE SCALE GENOMIC DNA]</scope>
    <source>
        <strain evidence="4">TB1705</strain>
        <tissue evidence="4">Leaf</tissue>
    </source>
</reference>
<comment type="caution">
    <text evidence="4">The sequence shown here is derived from an EMBL/GenBank/DDBJ whole genome shotgun (WGS) entry which is preliminary data.</text>
</comment>
<sequence>MATTTTMAVLRDREVVDYRREKHFSSATSLTVEKLGDSVISENSRRVSRHGSLTDMLLWLKCVAVDPLNIQLVPGDVRVQNQIRKAKHFCSLDNNDYPRRKRKLNRLLQEGLEGSSDLSLEEQNERGVTELNADSSIPCLVNCGELNKSFNQILHNPQSSIRSLKFGDNLSRKRVPKIPSYQSDKLDVSSSSGDGILFLDSDDSISRSSSLSLKNSVKHSLHSSSKFLKSGRRPSTKHVHSIQTDLTGWIDQLDLELSPFDLAESIGTLIMTDPAKATFSRAAIPVGPRFQADIPEWTGPPKTEHLFDDDDNLDILKWLGTKVWPLEGRNLEASNVEIGKGRSLGCLCQIPGSTMCIKHHIKEGKARLQFQLGPAFFTWKFDEMGEIVSGSWTHHQQESFKVLVKQNVGLKNTSFLKPAMRCFPCKSRENVVSYYFNVFVPQQISRQTRLGIVVMDSDEDETEGKSRKSKDVTPKYLTQS</sequence>
<dbReference type="PROSITE" id="PS51156">
    <property type="entry name" value="ELM2"/>
    <property type="match status" value="1"/>
</dbReference>
<dbReference type="EMBL" id="JACGCM010001560">
    <property type="protein sequence ID" value="KAF6153485.1"/>
    <property type="molecule type" value="Genomic_DNA"/>
</dbReference>
<feature type="region of interest" description="Disordered" evidence="2">
    <location>
        <begin position="457"/>
        <end position="480"/>
    </location>
</feature>
<organism evidence="4 5">
    <name type="scientific">Kingdonia uniflora</name>
    <dbReference type="NCBI Taxonomy" id="39325"/>
    <lineage>
        <taxon>Eukaryota</taxon>
        <taxon>Viridiplantae</taxon>
        <taxon>Streptophyta</taxon>
        <taxon>Embryophyta</taxon>
        <taxon>Tracheophyta</taxon>
        <taxon>Spermatophyta</taxon>
        <taxon>Magnoliopsida</taxon>
        <taxon>Ranunculales</taxon>
        <taxon>Circaeasteraceae</taxon>
        <taxon>Kingdonia</taxon>
    </lineage>
</organism>
<protein>
    <recommendedName>
        <fullName evidence="3">ELM2 domain-containing protein</fullName>
    </recommendedName>
</protein>
<keyword evidence="5" id="KW-1185">Reference proteome</keyword>
<name>A0A7J7MF02_9MAGN</name>
<dbReference type="InterPro" id="IPR000949">
    <property type="entry name" value="ELM2_dom"/>
</dbReference>
<dbReference type="Proteomes" id="UP000541444">
    <property type="component" value="Unassembled WGS sequence"/>
</dbReference>